<dbReference type="Gene3D" id="3.40.190.10">
    <property type="entry name" value="Periplasmic binding protein-like II"/>
    <property type="match status" value="1"/>
</dbReference>
<keyword evidence="7" id="KW-1185">Reference proteome</keyword>
<dbReference type="PROSITE" id="PS51257">
    <property type="entry name" value="PROKAR_LIPOPROTEIN"/>
    <property type="match status" value="1"/>
</dbReference>
<keyword evidence="4" id="KW-0732">Signal</keyword>
<accession>A0ABV6RBR4</accession>
<organism evidence="6 7">
    <name type="scientific">Brachybacterium hainanense</name>
    <dbReference type="NCBI Taxonomy" id="1541174"/>
    <lineage>
        <taxon>Bacteria</taxon>
        <taxon>Bacillati</taxon>
        <taxon>Actinomycetota</taxon>
        <taxon>Actinomycetes</taxon>
        <taxon>Micrococcales</taxon>
        <taxon>Dermabacteraceae</taxon>
        <taxon>Brachybacterium</taxon>
    </lineage>
</organism>
<feature type="region of interest" description="Disordered" evidence="5">
    <location>
        <begin position="27"/>
        <end position="47"/>
    </location>
</feature>
<comment type="similarity">
    <text evidence="2">Belongs to the bacterial solute-binding protein 1 family.</text>
</comment>
<evidence type="ECO:0000256" key="4">
    <source>
        <dbReference type="ARBA" id="ARBA00022729"/>
    </source>
</evidence>
<evidence type="ECO:0000256" key="1">
    <source>
        <dbReference type="ARBA" id="ARBA00004196"/>
    </source>
</evidence>
<protein>
    <submittedName>
        <fullName evidence="6">Extracellular solute-binding protein</fullName>
    </submittedName>
</protein>
<dbReference type="Proteomes" id="UP001589793">
    <property type="component" value="Unassembled WGS sequence"/>
</dbReference>
<reference evidence="6 7" key="1">
    <citation type="submission" date="2024-09" db="EMBL/GenBank/DDBJ databases">
        <authorList>
            <person name="Sun Q."/>
            <person name="Mori K."/>
        </authorList>
    </citation>
    <scope>NUCLEOTIDE SEQUENCE [LARGE SCALE GENOMIC DNA]</scope>
    <source>
        <strain evidence="6 7">CICC 10874</strain>
    </source>
</reference>
<dbReference type="InterPro" id="IPR006311">
    <property type="entry name" value="TAT_signal"/>
</dbReference>
<gene>
    <name evidence="6" type="ORF">ACFFF6_10760</name>
</gene>
<keyword evidence="3" id="KW-0813">Transport</keyword>
<dbReference type="InterPro" id="IPR050490">
    <property type="entry name" value="Bact_solute-bd_prot1"/>
</dbReference>
<name>A0ABV6RBR4_9MICO</name>
<sequence length="457" mass="47374">MEEIMRRRTFLGQATAVGGLGLLAACAPGSDSPEPGAPAGPSADEVDTDVAGMGELTLTVWDQEVRGAQNEAIEALRAEFTKKYPNITIERVTQSFDDLQQQTALALSGNDVPDVLQVNNARADMGEFVKAGQLTDLSGYAEAYGWEDRFPASVLSKARYSADAVTFGEGSLWGLPQTGEIVGIYYSAKKLTALSAQPPATWEDLLALVEAAQKAGEQPLVLGNIEGWPALHVFGPLQAASVPVDEIIALGMGNAGADWTSEGNLQALAQMADWGAAGAFGDSPNGLDYDAAWADFTKGTGVLLIGGSWLGPDMEKVMGEDLRFMAPPAGLDGTVATTGGTGLPFAIPAKAKSPAAAAAYIDFITTSEAMALIAENGGMPVLDTASLAPASGVNKEIYEAFDAVSTDGTLLPYLDYATPTFADTAANTLQEVIGGQKDAAAGADALQKDYSEFTAGS</sequence>
<feature type="compositionally biased region" description="Low complexity" evidence="5">
    <location>
        <begin position="27"/>
        <end position="43"/>
    </location>
</feature>
<dbReference type="Pfam" id="PF01547">
    <property type="entry name" value="SBP_bac_1"/>
    <property type="match status" value="1"/>
</dbReference>
<comment type="subcellular location">
    <subcellularLocation>
        <location evidence="1">Cell envelope</location>
    </subcellularLocation>
</comment>
<comment type="caution">
    <text evidence="6">The sequence shown here is derived from an EMBL/GenBank/DDBJ whole genome shotgun (WGS) entry which is preliminary data.</text>
</comment>
<evidence type="ECO:0000313" key="7">
    <source>
        <dbReference type="Proteomes" id="UP001589793"/>
    </source>
</evidence>
<dbReference type="PANTHER" id="PTHR43649:SF31">
    <property type="entry name" value="SN-GLYCEROL-3-PHOSPHATE-BINDING PERIPLASMIC PROTEIN UGPB"/>
    <property type="match status" value="1"/>
</dbReference>
<dbReference type="SUPFAM" id="SSF53850">
    <property type="entry name" value="Periplasmic binding protein-like II"/>
    <property type="match status" value="1"/>
</dbReference>
<evidence type="ECO:0000256" key="2">
    <source>
        <dbReference type="ARBA" id="ARBA00008520"/>
    </source>
</evidence>
<dbReference type="RefSeq" id="WP_376980524.1">
    <property type="nucleotide sequence ID" value="NZ_JBHLSV010000011.1"/>
</dbReference>
<dbReference type="EMBL" id="JBHLSV010000011">
    <property type="protein sequence ID" value="MFC0674434.1"/>
    <property type="molecule type" value="Genomic_DNA"/>
</dbReference>
<dbReference type="PROSITE" id="PS51318">
    <property type="entry name" value="TAT"/>
    <property type="match status" value="1"/>
</dbReference>
<evidence type="ECO:0000256" key="5">
    <source>
        <dbReference type="SAM" id="MobiDB-lite"/>
    </source>
</evidence>
<proteinExistence type="inferred from homology"/>
<dbReference type="InterPro" id="IPR006059">
    <property type="entry name" value="SBP"/>
</dbReference>
<evidence type="ECO:0000313" key="6">
    <source>
        <dbReference type="EMBL" id="MFC0674434.1"/>
    </source>
</evidence>
<evidence type="ECO:0000256" key="3">
    <source>
        <dbReference type="ARBA" id="ARBA00022448"/>
    </source>
</evidence>
<dbReference type="PANTHER" id="PTHR43649">
    <property type="entry name" value="ARABINOSE-BINDING PROTEIN-RELATED"/>
    <property type="match status" value="1"/>
</dbReference>